<evidence type="ECO:0000313" key="2">
    <source>
        <dbReference type="Proteomes" id="UP000319817"/>
    </source>
</evidence>
<keyword evidence="2" id="KW-1185">Reference proteome</keyword>
<dbReference type="EMBL" id="CP036526">
    <property type="protein sequence ID" value="QDT10375.1"/>
    <property type="molecule type" value="Genomic_DNA"/>
</dbReference>
<gene>
    <name evidence="1" type="ORF">K239x_23310</name>
</gene>
<proteinExistence type="predicted"/>
<name>A0A517NTD3_9BACT</name>
<dbReference type="Proteomes" id="UP000319817">
    <property type="component" value="Chromosome"/>
</dbReference>
<reference evidence="1 2" key="1">
    <citation type="submission" date="2019-02" db="EMBL/GenBank/DDBJ databases">
        <title>Deep-cultivation of Planctomycetes and their phenomic and genomic characterization uncovers novel biology.</title>
        <authorList>
            <person name="Wiegand S."/>
            <person name="Jogler M."/>
            <person name="Boedeker C."/>
            <person name="Pinto D."/>
            <person name="Vollmers J."/>
            <person name="Rivas-Marin E."/>
            <person name="Kohn T."/>
            <person name="Peeters S.H."/>
            <person name="Heuer A."/>
            <person name="Rast P."/>
            <person name="Oberbeckmann S."/>
            <person name="Bunk B."/>
            <person name="Jeske O."/>
            <person name="Meyerdierks A."/>
            <person name="Storesund J.E."/>
            <person name="Kallscheuer N."/>
            <person name="Luecker S."/>
            <person name="Lage O.M."/>
            <person name="Pohl T."/>
            <person name="Merkel B.J."/>
            <person name="Hornburger P."/>
            <person name="Mueller R.-W."/>
            <person name="Bruemmer F."/>
            <person name="Labrenz M."/>
            <person name="Spormann A.M."/>
            <person name="Op den Camp H."/>
            <person name="Overmann J."/>
            <person name="Amann R."/>
            <person name="Jetten M.S.M."/>
            <person name="Mascher T."/>
            <person name="Medema M.H."/>
            <person name="Devos D.P."/>
            <person name="Kaster A.-K."/>
            <person name="Ovreas L."/>
            <person name="Rohde M."/>
            <person name="Galperin M.Y."/>
            <person name="Jogler C."/>
        </authorList>
    </citation>
    <scope>NUCLEOTIDE SEQUENCE [LARGE SCALE GENOMIC DNA]</scope>
    <source>
        <strain evidence="1 2">K23_9</strain>
    </source>
</reference>
<protein>
    <submittedName>
        <fullName evidence="1">Uncharacterized protein</fullName>
    </submittedName>
</protein>
<dbReference type="AlphaFoldDB" id="A0A517NTD3"/>
<sequence>MHTFGALLKRGQTVAIDKVDHGMKRYGTSHRASISMPWRKRAQPVAVREL</sequence>
<evidence type="ECO:0000313" key="1">
    <source>
        <dbReference type="EMBL" id="QDT10375.1"/>
    </source>
</evidence>
<organism evidence="1 2">
    <name type="scientific">Stieleria marina</name>
    <dbReference type="NCBI Taxonomy" id="1930275"/>
    <lineage>
        <taxon>Bacteria</taxon>
        <taxon>Pseudomonadati</taxon>
        <taxon>Planctomycetota</taxon>
        <taxon>Planctomycetia</taxon>
        <taxon>Pirellulales</taxon>
        <taxon>Pirellulaceae</taxon>
        <taxon>Stieleria</taxon>
    </lineage>
</organism>
<accession>A0A517NTD3</accession>